<dbReference type="Proteomes" id="UP000287033">
    <property type="component" value="Unassembled WGS sequence"/>
</dbReference>
<organism evidence="3 4">
    <name type="scientific">Chiloscyllium punctatum</name>
    <name type="common">Brownbanded bambooshark</name>
    <name type="synonym">Hemiscyllium punctatum</name>
    <dbReference type="NCBI Taxonomy" id="137246"/>
    <lineage>
        <taxon>Eukaryota</taxon>
        <taxon>Metazoa</taxon>
        <taxon>Chordata</taxon>
        <taxon>Craniata</taxon>
        <taxon>Vertebrata</taxon>
        <taxon>Chondrichthyes</taxon>
        <taxon>Elasmobranchii</taxon>
        <taxon>Galeomorphii</taxon>
        <taxon>Galeoidea</taxon>
        <taxon>Orectolobiformes</taxon>
        <taxon>Hemiscylliidae</taxon>
        <taxon>Chiloscyllium</taxon>
    </lineage>
</organism>
<dbReference type="PROSITE" id="PS00290">
    <property type="entry name" value="IG_MHC"/>
    <property type="match status" value="1"/>
</dbReference>
<dbReference type="PANTHER" id="PTHR16675:SF235">
    <property type="entry name" value="SHKT DOMAIN-CONTAINING PROTEIN"/>
    <property type="match status" value="1"/>
</dbReference>
<dbReference type="InterPro" id="IPR011162">
    <property type="entry name" value="MHC_I/II-like_Ag-recog"/>
</dbReference>
<dbReference type="EMBL" id="BEZZ01002802">
    <property type="protein sequence ID" value="GCC17844.1"/>
    <property type="molecule type" value="Genomic_DNA"/>
</dbReference>
<accession>A0A401RI86</accession>
<evidence type="ECO:0000256" key="1">
    <source>
        <dbReference type="ARBA" id="ARBA00023180"/>
    </source>
</evidence>
<dbReference type="OrthoDB" id="8936120at2759"/>
<dbReference type="Gene3D" id="3.30.500.10">
    <property type="entry name" value="MHC class I-like antigen recognition-like"/>
    <property type="match status" value="1"/>
</dbReference>
<feature type="domain" description="Ig-like" evidence="2">
    <location>
        <begin position="151"/>
        <end position="237"/>
    </location>
</feature>
<dbReference type="AlphaFoldDB" id="A0A401RI86"/>
<dbReference type="GO" id="GO:0009897">
    <property type="term" value="C:external side of plasma membrane"/>
    <property type="evidence" value="ECO:0007669"/>
    <property type="project" value="TreeGrafter"/>
</dbReference>
<dbReference type="GO" id="GO:0006955">
    <property type="term" value="P:immune response"/>
    <property type="evidence" value="ECO:0007669"/>
    <property type="project" value="TreeGrafter"/>
</dbReference>
<dbReference type="SUPFAM" id="SSF48726">
    <property type="entry name" value="Immunoglobulin"/>
    <property type="match status" value="1"/>
</dbReference>
<dbReference type="InterPro" id="IPR036179">
    <property type="entry name" value="Ig-like_dom_sf"/>
</dbReference>
<name>A0A401RI86_CHIPU</name>
<dbReference type="Pfam" id="PF07654">
    <property type="entry name" value="C1-set"/>
    <property type="match status" value="1"/>
</dbReference>
<sequence>MLDDLQTEYYDSSLKRTESRQQWMTAGVPEVYWLEQTKVADTIQTHIFRKIAPFVTMFGIRYIQGVLGCTLENDQSTKIFIKININGFGDIECDMVTVHCWGTGVLTFLTAEFEDIIKDLTFIKLLNTSCVEGLYTTFRAGKTALQRKVAPQVLVFSLNSSAEMSTPLLCLITAFYPRAIDAMWLHNGVPVTDDLTVTVLPNHDATYRMEILIDIKNNDPSGYSCQVQHRSLSETLTVMSDLGKLLSPLEAVQFTVPQIGTKGNAAKMKKQGALIMLAKSNALWFGLSRSCQSQDLAWPSVVPIHHVGNGGRRGVVDKCSEECGKGASSSE</sequence>
<comment type="caution">
    <text evidence="3">The sequence shown here is derived from an EMBL/GenBank/DDBJ whole genome shotgun (WGS) entry which is preliminary data.</text>
</comment>
<dbReference type="InterPro" id="IPR003006">
    <property type="entry name" value="Ig/MHC_CS"/>
</dbReference>
<evidence type="ECO:0000313" key="4">
    <source>
        <dbReference type="Proteomes" id="UP000287033"/>
    </source>
</evidence>
<gene>
    <name evidence="3" type="ORF">chiPu_0020673</name>
</gene>
<evidence type="ECO:0000259" key="2">
    <source>
        <dbReference type="PROSITE" id="PS50835"/>
    </source>
</evidence>
<dbReference type="PROSITE" id="PS50835">
    <property type="entry name" value="IG_LIKE"/>
    <property type="match status" value="1"/>
</dbReference>
<dbReference type="InterPro" id="IPR013783">
    <property type="entry name" value="Ig-like_fold"/>
</dbReference>
<dbReference type="InterPro" id="IPR003597">
    <property type="entry name" value="Ig_C1-set"/>
</dbReference>
<dbReference type="InterPro" id="IPR050208">
    <property type="entry name" value="MHC_class-I_related"/>
</dbReference>
<evidence type="ECO:0000313" key="3">
    <source>
        <dbReference type="EMBL" id="GCC17844.1"/>
    </source>
</evidence>
<dbReference type="STRING" id="137246.A0A401RI86"/>
<dbReference type="OMA" id="QTHIFRK"/>
<dbReference type="GO" id="GO:0005615">
    <property type="term" value="C:extracellular space"/>
    <property type="evidence" value="ECO:0007669"/>
    <property type="project" value="TreeGrafter"/>
</dbReference>
<keyword evidence="4" id="KW-1185">Reference proteome</keyword>
<dbReference type="SMART" id="SM00407">
    <property type="entry name" value="IGc1"/>
    <property type="match status" value="1"/>
</dbReference>
<dbReference type="Gene3D" id="2.60.40.10">
    <property type="entry name" value="Immunoglobulins"/>
    <property type="match status" value="1"/>
</dbReference>
<keyword evidence="1" id="KW-0325">Glycoprotein</keyword>
<protein>
    <recommendedName>
        <fullName evidence="2">Ig-like domain-containing protein</fullName>
    </recommendedName>
</protein>
<dbReference type="SUPFAM" id="SSF54452">
    <property type="entry name" value="MHC antigen-recognition domain"/>
    <property type="match status" value="1"/>
</dbReference>
<dbReference type="PANTHER" id="PTHR16675">
    <property type="entry name" value="MHC CLASS I-RELATED"/>
    <property type="match status" value="1"/>
</dbReference>
<dbReference type="InterPro" id="IPR037055">
    <property type="entry name" value="MHC_I-like_Ag-recog_sf"/>
</dbReference>
<reference evidence="3 4" key="1">
    <citation type="journal article" date="2018" name="Nat. Ecol. Evol.">
        <title>Shark genomes provide insights into elasmobranch evolution and the origin of vertebrates.</title>
        <authorList>
            <person name="Hara Y"/>
            <person name="Yamaguchi K"/>
            <person name="Onimaru K"/>
            <person name="Kadota M"/>
            <person name="Koyanagi M"/>
            <person name="Keeley SD"/>
            <person name="Tatsumi K"/>
            <person name="Tanaka K"/>
            <person name="Motone F"/>
            <person name="Kageyama Y"/>
            <person name="Nozu R"/>
            <person name="Adachi N"/>
            <person name="Nishimura O"/>
            <person name="Nakagawa R"/>
            <person name="Tanegashima C"/>
            <person name="Kiyatake I"/>
            <person name="Matsumoto R"/>
            <person name="Murakumo K"/>
            <person name="Nishida K"/>
            <person name="Terakita A"/>
            <person name="Kuratani S"/>
            <person name="Sato K"/>
            <person name="Hyodo S Kuraku.S."/>
        </authorList>
    </citation>
    <scope>NUCLEOTIDE SEQUENCE [LARGE SCALE GENOMIC DNA]</scope>
</reference>
<proteinExistence type="predicted"/>
<dbReference type="InterPro" id="IPR007110">
    <property type="entry name" value="Ig-like_dom"/>
</dbReference>